<accession>A0A2A5J1L4</accession>
<dbReference type="EMBL" id="NOVD01000053">
    <property type="protein sequence ID" value="PCK23252.1"/>
    <property type="molecule type" value="Genomic_DNA"/>
</dbReference>
<evidence type="ECO:0000313" key="2">
    <source>
        <dbReference type="Proteomes" id="UP000230886"/>
    </source>
</evidence>
<sequence>MTIPRLRENLDELEALTQAAAEFYSLRTDFVEKDFWAIEVLRVASRPRLIVLKDGATATVEFAFKGGTSLSRVFNLVERFSEDIDLLVIFPENGSTKARDRILKDVHEGVRNHLGLKETEAVASNQKVGVKRSITYEYPTASAPNSALREGVLLEMGSRGGDDPTSRRFLRSMVAEFAITELNEDPTTWEEFTAFELRVLAPERTLLEKLSAVHTAATDGAVGSGKLAQHGRHYYDIHKLLESADVRASLAAMGPDRLEQLADDIHQRGLEAGWDSHPRPSAGYATSVAFSDEGEIGETVRAAYAMVAELVYGVPVTLDECFETVRRSADLI</sequence>
<proteinExistence type="predicted"/>
<dbReference type="Proteomes" id="UP000230886">
    <property type="component" value="Unassembled WGS sequence"/>
</dbReference>
<dbReference type="Pfam" id="PF08843">
    <property type="entry name" value="AbiEii"/>
    <property type="match status" value="1"/>
</dbReference>
<dbReference type="InterPro" id="IPR014942">
    <property type="entry name" value="AbiEii"/>
</dbReference>
<dbReference type="RefSeq" id="WP_099698729.1">
    <property type="nucleotide sequence ID" value="NZ_NOVD01000053.1"/>
</dbReference>
<protein>
    <recommendedName>
        <fullName evidence="3">Nucleotidyl transferase AbiEii/AbiGii toxin family protein</fullName>
    </recommendedName>
</protein>
<comment type="caution">
    <text evidence="1">The sequence shown here is derived from an EMBL/GenBank/DDBJ whole genome shotgun (WGS) entry which is preliminary data.</text>
</comment>
<dbReference type="Gene3D" id="3.10.450.620">
    <property type="entry name" value="JHP933, nucleotidyltransferase-like core domain"/>
    <property type="match status" value="1"/>
</dbReference>
<organism evidence="1 2">
    <name type="scientific">Rhodococcus qingshengii</name>
    <dbReference type="NCBI Taxonomy" id="334542"/>
    <lineage>
        <taxon>Bacteria</taxon>
        <taxon>Bacillati</taxon>
        <taxon>Actinomycetota</taxon>
        <taxon>Actinomycetes</taxon>
        <taxon>Mycobacteriales</taxon>
        <taxon>Nocardiaceae</taxon>
        <taxon>Rhodococcus</taxon>
        <taxon>Rhodococcus erythropolis group</taxon>
    </lineage>
</organism>
<dbReference type="AlphaFoldDB" id="A0A2A5J1L4"/>
<gene>
    <name evidence="1" type="ORF">CHR55_30340</name>
</gene>
<evidence type="ECO:0000313" key="1">
    <source>
        <dbReference type="EMBL" id="PCK23252.1"/>
    </source>
</evidence>
<name>A0A2A5J1L4_RHOSG</name>
<evidence type="ECO:0008006" key="3">
    <source>
        <dbReference type="Google" id="ProtNLM"/>
    </source>
</evidence>
<reference evidence="1 2" key="1">
    <citation type="submission" date="2017-07" db="EMBL/GenBank/DDBJ databases">
        <title>Draft sequence of Rhodococcus enclensis 23b-28.</title>
        <authorList>
            <person name="Besaury L."/>
            <person name="Sancelme M."/>
            <person name="Amato P."/>
            <person name="Lallement A."/>
            <person name="Delort A.-M."/>
        </authorList>
    </citation>
    <scope>NUCLEOTIDE SEQUENCE [LARGE SCALE GENOMIC DNA]</scope>
    <source>
        <strain evidence="1 2">23b-28</strain>
    </source>
</reference>